<dbReference type="Proteomes" id="UP001218895">
    <property type="component" value="Chromosome"/>
</dbReference>
<evidence type="ECO:0000313" key="1">
    <source>
        <dbReference type="EMBL" id="WFN37057.1"/>
    </source>
</evidence>
<proteinExistence type="predicted"/>
<dbReference type="GeneID" id="79948985"/>
<evidence type="ECO:0000313" key="2">
    <source>
        <dbReference type="Proteomes" id="UP001218895"/>
    </source>
</evidence>
<dbReference type="KEGG" id="manq:L1994_01280"/>
<name>A0AAF0FP59_9EURY</name>
<sequence length="111" mass="12710">MTRDEINKILNAAARVIIQKGSINILFEKENVKIKLPTTRELAKEIGTPHYYVLPGFSRMEEEKFVTREERVGIWTTNGGTKILLSILETEFSEETKKILGANIFNLLTEK</sequence>
<accession>A0AAF0FP59</accession>
<dbReference type="EMBL" id="CP091092">
    <property type="protein sequence ID" value="WFN37057.1"/>
    <property type="molecule type" value="Genomic_DNA"/>
</dbReference>
<dbReference type="RefSeq" id="WP_278099894.1">
    <property type="nucleotide sequence ID" value="NZ_CP091092.1"/>
</dbReference>
<dbReference type="SUPFAM" id="SSF46785">
    <property type="entry name" value="Winged helix' DNA-binding domain"/>
    <property type="match status" value="1"/>
</dbReference>
<organism evidence="1 2">
    <name type="scientific">Methanomicrobium antiquum</name>
    <dbReference type="NCBI Taxonomy" id="487686"/>
    <lineage>
        <taxon>Archaea</taxon>
        <taxon>Methanobacteriati</taxon>
        <taxon>Methanobacteriota</taxon>
        <taxon>Stenosarchaea group</taxon>
        <taxon>Methanomicrobia</taxon>
        <taxon>Methanomicrobiales</taxon>
        <taxon>Methanomicrobiaceae</taxon>
        <taxon>Methanomicrobium</taxon>
    </lineage>
</organism>
<gene>
    <name evidence="1" type="ORF">L1994_01280</name>
</gene>
<dbReference type="InterPro" id="IPR036390">
    <property type="entry name" value="WH_DNA-bd_sf"/>
</dbReference>
<reference evidence="1" key="1">
    <citation type="submission" date="2022-01" db="EMBL/GenBank/DDBJ databases">
        <title>Complete genome of Methanomicrobium antiquum DSM 21220.</title>
        <authorList>
            <person name="Chen S.-C."/>
            <person name="You Y.-T."/>
            <person name="Zhou Y.-Z."/>
            <person name="Lai M.-C."/>
        </authorList>
    </citation>
    <scope>NUCLEOTIDE SEQUENCE</scope>
    <source>
        <strain evidence="1">DSM 21220</strain>
    </source>
</reference>
<protein>
    <submittedName>
        <fullName evidence="1">Uncharacterized protein</fullName>
    </submittedName>
</protein>
<dbReference type="AlphaFoldDB" id="A0AAF0FP59"/>
<keyword evidence="2" id="KW-1185">Reference proteome</keyword>